<keyword evidence="14" id="KW-1185">Reference proteome</keyword>
<feature type="domain" description="General secretion pathway GspH" evidence="12">
    <location>
        <begin position="45"/>
        <end position="147"/>
    </location>
</feature>
<keyword evidence="5" id="KW-0997">Cell inner membrane</keyword>
<dbReference type="EMBL" id="SNXS01000001">
    <property type="protein sequence ID" value="TDP74948.1"/>
    <property type="molecule type" value="Genomic_DNA"/>
</dbReference>
<evidence type="ECO:0000256" key="8">
    <source>
        <dbReference type="ARBA" id="ARBA00023136"/>
    </source>
</evidence>
<dbReference type="Proteomes" id="UP000295361">
    <property type="component" value="Unassembled WGS sequence"/>
</dbReference>
<dbReference type="Pfam" id="PF07963">
    <property type="entry name" value="N_methyl"/>
    <property type="match status" value="1"/>
</dbReference>
<organism evidence="13 14">
    <name type="scientific">Roseateles toxinivorans</name>
    <dbReference type="NCBI Taxonomy" id="270368"/>
    <lineage>
        <taxon>Bacteria</taxon>
        <taxon>Pseudomonadati</taxon>
        <taxon>Pseudomonadota</taxon>
        <taxon>Betaproteobacteria</taxon>
        <taxon>Burkholderiales</taxon>
        <taxon>Sphaerotilaceae</taxon>
        <taxon>Roseateles</taxon>
    </lineage>
</organism>
<accession>A0A4V6PV83</accession>
<evidence type="ECO:0000256" key="3">
    <source>
        <dbReference type="ARBA" id="ARBA00022475"/>
    </source>
</evidence>
<evidence type="ECO:0000256" key="11">
    <source>
        <dbReference type="SAM" id="Phobius"/>
    </source>
</evidence>
<dbReference type="InterPro" id="IPR022346">
    <property type="entry name" value="T2SS_GspH"/>
</dbReference>
<comment type="subcellular location">
    <subcellularLocation>
        <location evidence="1">Cell inner membrane</location>
        <topology evidence="1">Single-pass membrane protein</topology>
    </subcellularLocation>
</comment>
<dbReference type="InterPro" id="IPR012902">
    <property type="entry name" value="N_methyl_site"/>
</dbReference>
<evidence type="ECO:0000256" key="10">
    <source>
        <dbReference type="ARBA" id="ARBA00030775"/>
    </source>
</evidence>
<dbReference type="Gene3D" id="3.55.40.10">
    <property type="entry name" value="minor pseudopilin epsh domain"/>
    <property type="match status" value="1"/>
</dbReference>
<name>A0A4V6PV83_9BURK</name>
<dbReference type="AlphaFoldDB" id="A0A4V6PV83"/>
<dbReference type="InterPro" id="IPR045584">
    <property type="entry name" value="Pilin-like"/>
</dbReference>
<evidence type="ECO:0000256" key="6">
    <source>
        <dbReference type="ARBA" id="ARBA00022692"/>
    </source>
</evidence>
<protein>
    <recommendedName>
        <fullName evidence="2">Type II secretion system protein H</fullName>
    </recommendedName>
    <alternativeName>
        <fullName evidence="10">General secretion pathway protein H</fullName>
    </alternativeName>
</protein>
<dbReference type="GO" id="GO:0005886">
    <property type="term" value="C:plasma membrane"/>
    <property type="evidence" value="ECO:0007669"/>
    <property type="project" value="UniProtKB-SubCell"/>
</dbReference>
<keyword evidence="3" id="KW-1003">Cell membrane</keyword>
<dbReference type="Pfam" id="PF12019">
    <property type="entry name" value="GspH"/>
    <property type="match status" value="1"/>
</dbReference>
<keyword evidence="8 11" id="KW-0472">Membrane</keyword>
<dbReference type="NCBIfam" id="TIGR02532">
    <property type="entry name" value="IV_pilin_GFxxxE"/>
    <property type="match status" value="1"/>
</dbReference>
<sequence length="177" mass="18574">MGNKHNVRGVSLIESLVVMAVTAIMSSVALPSLDKARTQRHLEGAAEQLKSDLSYTRGLAVSRNETLRVSFSATQGGSCYIIHAGTAADCTCTADGAAVCSAPREILRVVKLDAGTKVSFQTNSRSLAFDPQQGTVTPTATMKVKAASGDEIHQIINIMGRVRTCSPGAKASGYKSC</sequence>
<evidence type="ECO:0000256" key="5">
    <source>
        <dbReference type="ARBA" id="ARBA00022519"/>
    </source>
</evidence>
<evidence type="ECO:0000256" key="9">
    <source>
        <dbReference type="ARBA" id="ARBA00025772"/>
    </source>
</evidence>
<evidence type="ECO:0000256" key="2">
    <source>
        <dbReference type="ARBA" id="ARBA00021549"/>
    </source>
</evidence>
<feature type="transmembrane region" description="Helical" evidence="11">
    <location>
        <begin position="12"/>
        <end position="33"/>
    </location>
</feature>
<keyword evidence="7 11" id="KW-1133">Transmembrane helix</keyword>
<evidence type="ECO:0000259" key="12">
    <source>
        <dbReference type="Pfam" id="PF12019"/>
    </source>
</evidence>
<dbReference type="InParanoid" id="A0A4V6PV83"/>
<dbReference type="RefSeq" id="WP_133699732.1">
    <property type="nucleotide sequence ID" value="NZ_SNXS01000001.1"/>
</dbReference>
<evidence type="ECO:0000256" key="1">
    <source>
        <dbReference type="ARBA" id="ARBA00004377"/>
    </source>
</evidence>
<proteinExistence type="inferred from homology"/>
<gene>
    <name evidence="13" type="ORF">DES47_1011018</name>
</gene>
<keyword evidence="4" id="KW-0488">Methylation</keyword>
<dbReference type="GO" id="GO:0015627">
    <property type="term" value="C:type II protein secretion system complex"/>
    <property type="evidence" value="ECO:0007669"/>
    <property type="project" value="InterPro"/>
</dbReference>
<evidence type="ECO:0000256" key="7">
    <source>
        <dbReference type="ARBA" id="ARBA00022989"/>
    </source>
</evidence>
<dbReference type="GO" id="GO:0015628">
    <property type="term" value="P:protein secretion by the type II secretion system"/>
    <property type="evidence" value="ECO:0007669"/>
    <property type="project" value="InterPro"/>
</dbReference>
<dbReference type="PROSITE" id="PS00409">
    <property type="entry name" value="PROKAR_NTER_METHYL"/>
    <property type="match status" value="1"/>
</dbReference>
<dbReference type="OrthoDB" id="8592199at2"/>
<reference evidence="13 14" key="1">
    <citation type="submission" date="2019-03" db="EMBL/GenBank/DDBJ databases">
        <title>Genomic Encyclopedia of Type Strains, Phase IV (KMG-IV): sequencing the most valuable type-strain genomes for metagenomic binning, comparative biology and taxonomic classification.</title>
        <authorList>
            <person name="Goeker M."/>
        </authorList>
    </citation>
    <scope>NUCLEOTIDE SEQUENCE [LARGE SCALE GENOMIC DNA]</scope>
    <source>
        <strain evidence="13 14">DSM 16998</strain>
    </source>
</reference>
<evidence type="ECO:0000256" key="4">
    <source>
        <dbReference type="ARBA" id="ARBA00022481"/>
    </source>
</evidence>
<comment type="caution">
    <text evidence="13">The sequence shown here is derived from an EMBL/GenBank/DDBJ whole genome shotgun (WGS) entry which is preliminary data.</text>
</comment>
<dbReference type="SUPFAM" id="SSF54523">
    <property type="entry name" value="Pili subunits"/>
    <property type="match status" value="1"/>
</dbReference>
<evidence type="ECO:0000313" key="14">
    <source>
        <dbReference type="Proteomes" id="UP000295361"/>
    </source>
</evidence>
<comment type="similarity">
    <text evidence="9">Belongs to the GSP H family.</text>
</comment>
<evidence type="ECO:0000313" key="13">
    <source>
        <dbReference type="EMBL" id="TDP74948.1"/>
    </source>
</evidence>
<keyword evidence="6 11" id="KW-0812">Transmembrane</keyword>